<evidence type="ECO:0000313" key="1">
    <source>
        <dbReference type="EMBL" id="KAL1247548.1"/>
    </source>
</evidence>
<dbReference type="EMBL" id="JAYMGO010000025">
    <property type="protein sequence ID" value="KAL1247548.1"/>
    <property type="molecule type" value="Genomic_DNA"/>
</dbReference>
<protein>
    <submittedName>
        <fullName evidence="1">Uncharacterized protein</fullName>
    </submittedName>
</protein>
<organism evidence="1 2">
    <name type="scientific">Cirrhinus molitorella</name>
    <name type="common">mud carp</name>
    <dbReference type="NCBI Taxonomy" id="172907"/>
    <lineage>
        <taxon>Eukaryota</taxon>
        <taxon>Metazoa</taxon>
        <taxon>Chordata</taxon>
        <taxon>Craniata</taxon>
        <taxon>Vertebrata</taxon>
        <taxon>Euteleostomi</taxon>
        <taxon>Actinopterygii</taxon>
        <taxon>Neopterygii</taxon>
        <taxon>Teleostei</taxon>
        <taxon>Ostariophysi</taxon>
        <taxon>Cypriniformes</taxon>
        <taxon>Cyprinidae</taxon>
        <taxon>Labeoninae</taxon>
        <taxon>Labeonini</taxon>
        <taxon>Cirrhinus</taxon>
    </lineage>
</organism>
<keyword evidence="2" id="KW-1185">Reference proteome</keyword>
<accession>A0ABR3L7N6</accession>
<proteinExistence type="predicted"/>
<dbReference type="Proteomes" id="UP001558613">
    <property type="component" value="Unassembled WGS sequence"/>
</dbReference>
<sequence>MERGADGAERKRKAKQEWISYRHEVMSDACQYQNEDNQNMLTMRLLFRRCAVLYLKGMAFNHLVISKLQHLLENSSNADVHEAMTLASVASQQKISLVQIRCFAGQLGKPPTDEASTEHCTWSFTHFPFPDAMCSLLKCSLRSMRDVLIIPSSRVLQWMLARCSRRLFFSIILFGNVLD</sequence>
<evidence type="ECO:0000313" key="2">
    <source>
        <dbReference type="Proteomes" id="UP001558613"/>
    </source>
</evidence>
<name>A0ABR3L7N6_9TELE</name>
<comment type="caution">
    <text evidence="1">The sequence shown here is derived from an EMBL/GenBank/DDBJ whole genome shotgun (WGS) entry which is preliminary data.</text>
</comment>
<reference evidence="1 2" key="1">
    <citation type="submission" date="2023-09" db="EMBL/GenBank/DDBJ databases">
        <authorList>
            <person name="Wang M."/>
        </authorList>
    </citation>
    <scope>NUCLEOTIDE SEQUENCE [LARGE SCALE GENOMIC DNA]</scope>
    <source>
        <strain evidence="1">GT-2023</strain>
        <tissue evidence="1">Liver</tissue>
    </source>
</reference>
<gene>
    <name evidence="1" type="ORF">QQF64_022924</name>
</gene>